<dbReference type="InterPro" id="IPR000555">
    <property type="entry name" value="JAMM/MPN+_dom"/>
</dbReference>
<sequence length="448" mass="48062">MSNKYVPPHLRGAAGGGAGAAAAAGTAAAAAAAAGAASRSSGESAATVVNNLLRAAAAADEGGPQGPLEGGPGGAPLQGEAKGPWGSWGRGAPLVRSSKQQQQQQQRSAALRVVDVDSLVLMKIIKHWRDFHPLPVNGQLLGTEVRDKLEVTNCFPLPQKKEVLSVLQQEKGAASAADLEERVDEEFDRHQDRMAELMHDVKVDCFTVGWYLTAGAAAALQREIVESLAAYQQQVDKAVLLAFDPAALRAAKNPLTAFRVNPKLLHALDAEPQVVAKIQNEPVLIQVPVSLRNAFLTDLFLGSPLGPRGLRSSSCCWGESAAAAAAEMEKSLWGVCCCLEGLGEEQERLQRYQRESLRQQQQQKQQQEKRRLENDQRRLRGEPLLPTDPEGLGFRVLEAPSLLPVLLLHEQTQQQTKDISAASADTLSSLFLLTAAAKQTKEEASNPK</sequence>
<keyword evidence="1" id="KW-0963">Cytoplasm</keyword>
<evidence type="ECO:0000313" key="6">
    <source>
        <dbReference type="EMBL" id="CDJ68346.1"/>
    </source>
</evidence>
<dbReference type="InterPro" id="IPR037518">
    <property type="entry name" value="MPN"/>
</dbReference>
<reference evidence="6" key="1">
    <citation type="submission" date="2013-10" db="EMBL/GenBank/DDBJ databases">
        <title>Genomic analysis of the causative agents of coccidiosis in chickens.</title>
        <authorList>
            <person name="Reid A.J."/>
            <person name="Blake D."/>
            <person name="Billington K."/>
            <person name="Browne H."/>
            <person name="Dunn M."/>
            <person name="Hung S."/>
            <person name="Kawahara F."/>
            <person name="Miranda-Saavedra D."/>
            <person name="Mourier T."/>
            <person name="Nagra H."/>
            <person name="Otto T.D."/>
            <person name="Rawlings N."/>
            <person name="Sanchez A."/>
            <person name="Sanders M."/>
            <person name="Subramaniam C."/>
            <person name="Tay Y."/>
            <person name="Dear P."/>
            <person name="Doerig C."/>
            <person name="Gruber A."/>
            <person name="Parkinson J."/>
            <person name="Shirley M."/>
            <person name="Wan K.L."/>
            <person name="Berriman M."/>
            <person name="Tomley F."/>
            <person name="Pain A."/>
        </authorList>
    </citation>
    <scope>NUCLEOTIDE SEQUENCE [LARGE SCALE GENOMIC DNA]</scope>
    <source>
        <strain evidence="6">Houghton</strain>
    </source>
</reference>
<dbReference type="PANTHER" id="PTHR10410">
    <property type="entry name" value="EUKARYOTIC TRANSLATION INITIATION FACTOR 3 -RELATED"/>
    <property type="match status" value="1"/>
</dbReference>
<keyword evidence="3" id="KW-0648">Protein biosynthesis</keyword>
<evidence type="ECO:0000256" key="2">
    <source>
        <dbReference type="ARBA" id="ARBA00022540"/>
    </source>
</evidence>
<dbReference type="GO" id="GO:0008237">
    <property type="term" value="F:metallopeptidase activity"/>
    <property type="evidence" value="ECO:0007669"/>
    <property type="project" value="InterPro"/>
</dbReference>
<protein>
    <submittedName>
        <fullName evidence="6">Eukaryotic translation initiation factor 3 subunit 3, putative</fullName>
    </submittedName>
</protein>
<dbReference type="PROSITE" id="PS50249">
    <property type="entry name" value="MPN"/>
    <property type="match status" value="1"/>
</dbReference>
<keyword evidence="2 6" id="KW-0396">Initiation factor</keyword>
<feature type="region of interest" description="Disordered" evidence="4">
    <location>
        <begin position="357"/>
        <end position="392"/>
    </location>
</feature>
<feature type="region of interest" description="Disordered" evidence="4">
    <location>
        <begin position="1"/>
        <end position="21"/>
    </location>
</feature>
<dbReference type="AlphaFoldDB" id="U6MWJ1"/>
<dbReference type="Pfam" id="PF19445">
    <property type="entry name" value="eIF3h_C"/>
    <property type="match status" value="1"/>
</dbReference>
<feature type="domain" description="MPN" evidence="5">
    <location>
        <begin position="114"/>
        <end position="264"/>
    </location>
</feature>
<dbReference type="InterPro" id="IPR027524">
    <property type="entry name" value="eIF3h"/>
</dbReference>
<proteinExistence type="predicted"/>
<dbReference type="Proteomes" id="UP000030754">
    <property type="component" value="Unassembled WGS sequence"/>
</dbReference>
<dbReference type="Gene3D" id="3.40.140.10">
    <property type="entry name" value="Cytidine Deaminase, domain 2"/>
    <property type="match status" value="1"/>
</dbReference>
<dbReference type="GO" id="GO:0005852">
    <property type="term" value="C:eukaryotic translation initiation factor 3 complex"/>
    <property type="evidence" value="ECO:0007669"/>
    <property type="project" value="InterPro"/>
</dbReference>
<dbReference type="EMBL" id="HG725530">
    <property type="protein sequence ID" value="CDJ68346.1"/>
    <property type="molecule type" value="Genomic_DNA"/>
</dbReference>
<dbReference type="VEuPathDB" id="ToxoDB:ENH_00051190"/>
<organism evidence="6 7">
    <name type="scientific">Eimeria necatrix</name>
    <dbReference type="NCBI Taxonomy" id="51315"/>
    <lineage>
        <taxon>Eukaryota</taxon>
        <taxon>Sar</taxon>
        <taxon>Alveolata</taxon>
        <taxon>Apicomplexa</taxon>
        <taxon>Conoidasida</taxon>
        <taxon>Coccidia</taxon>
        <taxon>Eucoccidiorida</taxon>
        <taxon>Eimeriorina</taxon>
        <taxon>Eimeriidae</taxon>
        <taxon>Eimeria</taxon>
    </lineage>
</organism>
<dbReference type="RefSeq" id="XP_013436813.1">
    <property type="nucleotide sequence ID" value="XM_013581359.1"/>
</dbReference>
<feature type="compositionally biased region" description="Basic and acidic residues" evidence="4">
    <location>
        <begin position="366"/>
        <end position="381"/>
    </location>
</feature>
<evidence type="ECO:0000256" key="3">
    <source>
        <dbReference type="ARBA" id="ARBA00022917"/>
    </source>
</evidence>
<evidence type="ECO:0000256" key="1">
    <source>
        <dbReference type="ARBA" id="ARBA00022490"/>
    </source>
</evidence>
<name>U6MWJ1_9EIME</name>
<dbReference type="GO" id="GO:0003743">
    <property type="term" value="F:translation initiation factor activity"/>
    <property type="evidence" value="ECO:0007669"/>
    <property type="project" value="UniProtKB-KW"/>
</dbReference>
<gene>
    <name evidence="6" type="ORF">ENH_00051190</name>
</gene>
<dbReference type="CDD" id="cd08065">
    <property type="entry name" value="MPN_eIF3h"/>
    <property type="match status" value="1"/>
</dbReference>
<evidence type="ECO:0000259" key="5">
    <source>
        <dbReference type="PROSITE" id="PS50249"/>
    </source>
</evidence>
<evidence type="ECO:0000313" key="7">
    <source>
        <dbReference type="Proteomes" id="UP000030754"/>
    </source>
</evidence>
<keyword evidence="7" id="KW-1185">Reference proteome</keyword>
<dbReference type="GeneID" id="25475266"/>
<dbReference type="InterPro" id="IPR045810">
    <property type="entry name" value="eIF3h_C"/>
</dbReference>
<reference evidence="6" key="2">
    <citation type="submission" date="2013-10" db="EMBL/GenBank/DDBJ databases">
        <authorList>
            <person name="Aslett M."/>
        </authorList>
    </citation>
    <scope>NUCLEOTIDE SEQUENCE [LARGE SCALE GENOMIC DNA]</scope>
    <source>
        <strain evidence="6">Houghton</strain>
    </source>
</reference>
<dbReference type="OrthoDB" id="347766at2759"/>
<accession>U6MWJ1</accession>
<dbReference type="InterPro" id="IPR050242">
    <property type="entry name" value="JAMM_MPN+_peptidase_M67A"/>
</dbReference>
<feature type="compositionally biased region" description="Gly residues" evidence="4">
    <location>
        <begin position="63"/>
        <end position="76"/>
    </location>
</feature>
<feature type="region of interest" description="Disordered" evidence="4">
    <location>
        <begin position="59"/>
        <end position="109"/>
    </location>
</feature>
<evidence type="ECO:0000256" key="4">
    <source>
        <dbReference type="SAM" id="MobiDB-lite"/>
    </source>
</evidence>
<dbReference type="Pfam" id="PF01398">
    <property type="entry name" value="JAB"/>
    <property type="match status" value="1"/>
</dbReference>